<dbReference type="InterPro" id="IPR036390">
    <property type="entry name" value="WH_DNA-bd_sf"/>
</dbReference>
<feature type="domain" description="HTH marR-type" evidence="1">
    <location>
        <begin position="6"/>
        <end position="140"/>
    </location>
</feature>
<protein>
    <recommendedName>
        <fullName evidence="1">HTH marR-type domain-containing protein</fullName>
    </recommendedName>
</protein>
<organism evidence="2">
    <name type="scientific">marine metagenome</name>
    <dbReference type="NCBI Taxonomy" id="408172"/>
    <lineage>
        <taxon>unclassified sequences</taxon>
        <taxon>metagenomes</taxon>
        <taxon>ecological metagenomes</taxon>
    </lineage>
</organism>
<evidence type="ECO:0000313" key="2">
    <source>
        <dbReference type="EMBL" id="SVC44769.1"/>
    </source>
</evidence>
<dbReference type="PROSITE" id="PS50995">
    <property type="entry name" value="HTH_MARR_2"/>
    <property type="match status" value="1"/>
</dbReference>
<dbReference type="AlphaFoldDB" id="A0A382M7B6"/>
<dbReference type="PANTHER" id="PTHR33164:SF103">
    <property type="entry name" value="REGULATORY PROTEIN MARR"/>
    <property type="match status" value="1"/>
</dbReference>
<dbReference type="InterPro" id="IPR000835">
    <property type="entry name" value="HTH_MarR-typ"/>
</dbReference>
<sequence length="151" mass="15954">VSDLPADQPESQVISAARAAAKLARQITIPLTEQGLSLSQYRVLVFLDEGGAAPSDLAERLSVSRPSITALMDGLGERGLVERHSDPDDGRRVVHHLTDAGRQTVAVADQAVADRLMRLGAYVNAGDSMPLIENLSRFGDAIRAARAAGAT</sequence>
<dbReference type="InterPro" id="IPR039422">
    <property type="entry name" value="MarR/SlyA-like"/>
</dbReference>
<dbReference type="SMART" id="SM00347">
    <property type="entry name" value="HTH_MARR"/>
    <property type="match status" value="1"/>
</dbReference>
<dbReference type="InterPro" id="IPR036388">
    <property type="entry name" value="WH-like_DNA-bd_sf"/>
</dbReference>
<gene>
    <name evidence="2" type="ORF">METZ01_LOCUS297623</name>
</gene>
<dbReference type="PANTHER" id="PTHR33164">
    <property type="entry name" value="TRANSCRIPTIONAL REGULATOR, MARR FAMILY"/>
    <property type="match status" value="1"/>
</dbReference>
<dbReference type="Gene3D" id="1.10.10.10">
    <property type="entry name" value="Winged helix-like DNA-binding domain superfamily/Winged helix DNA-binding domain"/>
    <property type="match status" value="1"/>
</dbReference>
<feature type="non-terminal residue" evidence="2">
    <location>
        <position position="1"/>
    </location>
</feature>
<reference evidence="2" key="1">
    <citation type="submission" date="2018-05" db="EMBL/GenBank/DDBJ databases">
        <authorList>
            <person name="Lanie J.A."/>
            <person name="Ng W.-L."/>
            <person name="Kazmierczak K.M."/>
            <person name="Andrzejewski T.M."/>
            <person name="Davidsen T.M."/>
            <person name="Wayne K.J."/>
            <person name="Tettelin H."/>
            <person name="Glass J.I."/>
            <person name="Rusch D."/>
            <person name="Podicherti R."/>
            <person name="Tsui H.-C.T."/>
            <person name="Winkler M.E."/>
        </authorList>
    </citation>
    <scope>NUCLEOTIDE SEQUENCE</scope>
</reference>
<dbReference type="PRINTS" id="PR00598">
    <property type="entry name" value="HTHMARR"/>
</dbReference>
<dbReference type="GO" id="GO:0006950">
    <property type="term" value="P:response to stress"/>
    <property type="evidence" value="ECO:0007669"/>
    <property type="project" value="TreeGrafter"/>
</dbReference>
<dbReference type="GO" id="GO:0003700">
    <property type="term" value="F:DNA-binding transcription factor activity"/>
    <property type="evidence" value="ECO:0007669"/>
    <property type="project" value="InterPro"/>
</dbReference>
<evidence type="ECO:0000259" key="1">
    <source>
        <dbReference type="PROSITE" id="PS50995"/>
    </source>
</evidence>
<name>A0A382M7B6_9ZZZZ</name>
<proteinExistence type="predicted"/>
<accession>A0A382M7B6</accession>
<dbReference type="EMBL" id="UINC01091758">
    <property type="protein sequence ID" value="SVC44769.1"/>
    <property type="molecule type" value="Genomic_DNA"/>
</dbReference>
<dbReference type="SUPFAM" id="SSF46785">
    <property type="entry name" value="Winged helix' DNA-binding domain"/>
    <property type="match status" value="1"/>
</dbReference>
<dbReference type="Pfam" id="PF12802">
    <property type="entry name" value="MarR_2"/>
    <property type="match status" value="1"/>
</dbReference>